<reference evidence="2" key="1">
    <citation type="journal article" date="2015" name="Nature">
        <title>Complex archaea that bridge the gap between prokaryotes and eukaryotes.</title>
        <authorList>
            <person name="Spang A."/>
            <person name="Saw J.H."/>
            <person name="Jorgensen S.L."/>
            <person name="Zaremba-Niedzwiedzka K."/>
            <person name="Martijn J."/>
            <person name="Lind A.E."/>
            <person name="van Eijk R."/>
            <person name="Schleper C."/>
            <person name="Guy L."/>
            <person name="Ettema T.J."/>
        </authorList>
    </citation>
    <scope>NUCLEOTIDE SEQUENCE</scope>
</reference>
<evidence type="ECO:0000256" key="1">
    <source>
        <dbReference type="SAM" id="MobiDB-lite"/>
    </source>
</evidence>
<protein>
    <submittedName>
        <fullName evidence="2">Uncharacterized protein</fullName>
    </submittedName>
</protein>
<dbReference type="AlphaFoldDB" id="A0A0F9SQP4"/>
<feature type="compositionally biased region" description="Basic and acidic residues" evidence="1">
    <location>
        <begin position="141"/>
        <end position="163"/>
    </location>
</feature>
<proteinExistence type="predicted"/>
<comment type="caution">
    <text evidence="2">The sequence shown here is derived from an EMBL/GenBank/DDBJ whole genome shotgun (WGS) entry which is preliminary data.</text>
</comment>
<organism evidence="2">
    <name type="scientific">marine sediment metagenome</name>
    <dbReference type="NCBI Taxonomy" id="412755"/>
    <lineage>
        <taxon>unclassified sequences</taxon>
        <taxon>metagenomes</taxon>
        <taxon>ecological metagenomes</taxon>
    </lineage>
</organism>
<gene>
    <name evidence="2" type="ORF">LCGC14_0442390</name>
</gene>
<name>A0A0F9SQP4_9ZZZZ</name>
<feature type="compositionally biased region" description="Basic and acidic residues" evidence="1">
    <location>
        <begin position="113"/>
        <end position="133"/>
    </location>
</feature>
<dbReference type="EMBL" id="LAZR01000429">
    <property type="protein sequence ID" value="KKN69244.1"/>
    <property type="molecule type" value="Genomic_DNA"/>
</dbReference>
<accession>A0A0F9SQP4</accession>
<feature type="compositionally biased region" description="Basic and acidic residues" evidence="1">
    <location>
        <begin position="190"/>
        <end position="209"/>
    </location>
</feature>
<evidence type="ECO:0000313" key="2">
    <source>
        <dbReference type="EMBL" id="KKN69244.1"/>
    </source>
</evidence>
<sequence>MAAGILARLRQLRTPGKLGDPDVSDLSLVKKAANKEKVIMAKNKDEDPSYDFSEIDDKTKNALALSYEAIKDNINSLPEEVGEFFKSAAEELNLDEEIEIKKAEHENEDEKDEEKKKKRIEDAEKAEAKKKTAQEQPDSADLERRMSRARRGREETPPAHHDTAAPAGAADRKREREADPDQKPAPVEEPTQKRDTLAGETARAEERTRASAPDAQPTDNARPRARAERTTPPTRGEEEEARDRDPPNRTRAPGGREGSGKGEGEGEGDMGD</sequence>
<feature type="compositionally biased region" description="Basic and acidic residues" evidence="1">
    <location>
        <begin position="170"/>
        <end position="182"/>
    </location>
</feature>
<feature type="region of interest" description="Disordered" evidence="1">
    <location>
        <begin position="97"/>
        <end position="272"/>
    </location>
</feature>